<accession>A0A3P5YKL3</accession>
<sequence>MIIEKSTILKYPFHIFVFSPTFTLSSSPGGPSGGGAHGVRRTRGSSLRFLRLIRSSDVVDLGSWVSTSVLDPARFIQPTFCLTMIDGYSFPVIKPNMKMTTSQRCIMNLSGQNRCLR</sequence>
<proteinExistence type="predicted"/>
<reference evidence="2" key="1">
    <citation type="submission" date="2018-11" db="EMBL/GenBank/DDBJ databases">
        <authorList>
            <consortium name="Genoscope - CEA"/>
            <person name="William W."/>
        </authorList>
    </citation>
    <scope>NUCLEOTIDE SEQUENCE</scope>
</reference>
<dbReference type="Gramene" id="A09p28000.2_BraZ1">
    <property type="protein sequence ID" value="A09p28000.2_BraZ1.CDS"/>
    <property type="gene ID" value="A09g28000.2_BraZ1"/>
</dbReference>
<dbReference type="EMBL" id="LS974625">
    <property type="protein sequence ID" value="CAG7862333.1"/>
    <property type="molecule type" value="Genomic_DNA"/>
</dbReference>
<dbReference type="Proteomes" id="UP000694005">
    <property type="component" value="Chromosome A09"/>
</dbReference>
<organism evidence="2">
    <name type="scientific">Brassica campestris</name>
    <name type="common">Field mustard</name>
    <dbReference type="NCBI Taxonomy" id="3711"/>
    <lineage>
        <taxon>Eukaryota</taxon>
        <taxon>Viridiplantae</taxon>
        <taxon>Streptophyta</taxon>
        <taxon>Embryophyta</taxon>
        <taxon>Tracheophyta</taxon>
        <taxon>Spermatophyta</taxon>
        <taxon>Magnoliopsida</taxon>
        <taxon>eudicotyledons</taxon>
        <taxon>Gunneridae</taxon>
        <taxon>Pentapetalae</taxon>
        <taxon>rosids</taxon>
        <taxon>malvids</taxon>
        <taxon>Brassicales</taxon>
        <taxon>Brassicaceae</taxon>
        <taxon>Brassiceae</taxon>
        <taxon>Brassica</taxon>
    </lineage>
</organism>
<dbReference type="EMBL" id="LR031568">
    <property type="protein sequence ID" value="VDC60548.1"/>
    <property type="molecule type" value="Genomic_DNA"/>
</dbReference>
<evidence type="ECO:0000313" key="2">
    <source>
        <dbReference type="EMBL" id="VDC60548.1"/>
    </source>
</evidence>
<evidence type="ECO:0000313" key="1">
    <source>
        <dbReference type="EMBL" id="CAG7862333.1"/>
    </source>
</evidence>
<dbReference type="AlphaFoldDB" id="A0A3P5YKL3"/>
<gene>
    <name evidence="2" type="ORF">BRAA09T38159Z</name>
    <name evidence="1" type="ORF">BRAPAZ1V2_A09P28000.2</name>
</gene>
<name>A0A3P5YKL3_BRACM</name>
<protein>
    <submittedName>
        <fullName evidence="1">Uncharacterized protein</fullName>
    </submittedName>
</protein>